<organism evidence="3 4">
    <name type="scientific">Austropuccinia psidii MF-1</name>
    <dbReference type="NCBI Taxonomy" id="1389203"/>
    <lineage>
        <taxon>Eukaryota</taxon>
        <taxon>Fungi</taxon>
        <taxon>Dikarya</taxon>
        <taxon>Basidiomycota</taxon>
        <taxon>Pucciniomycotina</taxon>
        <taxon>Pucciniomycetes</taxon>
        <taxon>Pucciniales</taxon>
        <taxon>Sphaerophragmiaceae</taxon>
        <taxon>Austropuccinia</taxon>
    </lineage>
</organism>
<evidence type="ECO:0000256" key="1">
    <source>
        <dbReference type="ARBA" id="ARBA00022884"/>
    </source>
</evidence>
<dbReference type="InterPro" id="IPR050951">
    <property type="entry name" value="Retrovirus_Pol_polyprotein"/>
</dbReference>
<keyword evidence="4" id="KW-1185">Reference proteome</keyword>
<reference evidence="3" key="1">
    <citation type="submission" date="2021-03" db="EMBL/GenBank/DDBJ databases">
        <title>Draft genome sequence of rust myrtle Austropuccinia psidii MF-1, a brazilian biotype.</title>
        <authorList>
            <person name="Quecine M.C."/>
            <person name="Pachon D.M.R."/>
            <person name="Bonatelli M.L."/>
            <person name="Correr F.H."/>
            <person name="Franceschini L.M."/>
            <person name="Leite T.F."/>
            <person name="Margarido G.R.A."/>
            <person name="Almeida C.A."/>
            <person name="Ferrarezi J.A."/>
            <person name="Labate C.A."/>
        </authorList>
    </citation>
    <scope>NUCLEOTIDE SEQUENCE</scope>
    <source>
        <strain evidence="3">MF-1</strain>
    </source>
</reference>
<dbReference type="InterPro" id="IPR001584">
    <property type="entry name" value="Integrase_cat-core"/>
</dbReference>
<accession>A0A9Q3PGA4</accession>
<comment type="caution">
    <text evidence="3">The sequence shown here is derived from an EMBL/GenBank/DDBJ whole genome shotgun (WGS) entry which is preliminary data.</text>
</comment>
<dbReference type="PANTHER" id="PTHR37984:SF5">
    <property type="entry name" value="PROTEIN NYNRIN-LIKE"/>
    <property type="match status" value="1"/>
</dbReference>
<dbReference type="GO" id="GO:0015074">
    <property type="term" value="P:DNA integration"/>
    <property type="evidence" value="ECO:0007669"/>
    <property type="project" value="InterPro"/>
</dbReference>
<keyword evidence="1" id="KW-0694">RNA-binding</keyword>
<protein>
    <recommendedName>
        <fullName evidence="2">Integrase catalytic domain-containing protein</fullName>
    </recommendedName>
</protein>
<dbReference type="AlphaFoldDB" id="A0A9Q3PGA4"/>
<dbReference type="OrthoDB" id="2273864at2759"/>
<dbReference type="PROSITE" id="PS50994">
    <property type="entry name" value="INTEGRASE"/>
    <property type="match status" value="1"/>
</dbReference>
<dbReference type="GO" id="GO:0003723">
    <property type="term" value="F:RNA binding"/>
    <property type="evidence" value="ECO:0007669"/>
    <property type="project" value="UniProtKB-KW"/>
</dbReference>
<gene>
    <name evidence="3" type="ORF">O181_100613</name>
</gene>
<name>A0A9Q3PGA4_9BASI</name>
<dbReference type="InterPro" id="IPR012337">
    <property type="entry name" value="RNaseH-like_sf"/>
</dbReference>
<sequence length="154" mass="18052">MSEERTTEIIFSTAWWAKWEQDLSEYIYTFTRCQKANKSHGERYGLIPNIWESKNPWEIINMYWVTGLFPGGKDSFNACLVVVDRYSISVKCLPFHKEYTEMDTAIWLWNNVITHCSVLKIIIKDGDPKFTSEFLANLYEMLGTKIAFSTAYHP</sequence>
<dbReference type="GO" id="GO:0005634">
    <property type="term" value="C:nucleus"/>
    <property type="evidence" value="ECO:0007669"/>
    <property type="project" value="UniProtKB-ARBA"/>
</dbReference>
<evidence type="ECO:0000313" key="3">
    <source>
        <dbReference type="EMBL" id="MBW0560898.1"/>
    </source>
</evidence>
<dbReference type="Proteomes" id="UP000765509">
    <property type="component" value="Unassembled WGS sequence"/>
</dbReference>
<dbReference type="EMBL" id="AVOT02070205">
    <property type="protein sequence ID" value="MBW0560898.1"/>
    <property type="molecule type" value="Genomic_DNA"/>
</dbReference>
<dbReference type="Gene3D" id="3.30.420.10">
    <property type="entry name" value="Ribonuclease H-like superfamily/Ribonuclease H"/>
    <property type="match status" value="1"/>
</dbReference>
<evidence type="ECO:0000313" key="4">
    <source>
        <dbReference type="Proteomes" id="UP000765509"/>
    </source>
</evidence>
<dbReference type="SUPFAM" id="SSF53098">
    <property type="entry name" value="Ribonuclease H-like"/>
    <property type="match status" value="1"/>
</dbReference>
<evidence type="ECO:0000259" key="2">
    <source>
        <dbReference type="PROSITE" id="PS50994"/>
    </source>
</evidence>
<feature type="domain" description="Integrase catalytic" evidence="2">
    <location>
        <begin position="52"/>
        <end position="154"/>
    </location>
</feature>
<dbReference type="PANTHER" id="PTHR37984">
    <property type="entry name" value="PROTEIN CBG26694"/>
    <property type="match status" value="1"/>
</dbReference>
<proteinExistence type="predicted"/>
<dbReference type="InterPro" id="IPR036397">
    <property type="entry name" value="RNaseH_sf"/>
</dbReference>